<dbReference type="Gene3D" id="3.90.550.10">
    <property type="entry name" value="Spore Coat Polysaccharide Biosynthesis Protein SpsA, Chain A"/>
    <property type="match status" value="1"/>
</dbReference>
<evidence type="ECO:0000313" key="6">
    <source>
        <dbReference type="Proteomes" id="UP000679008"/>
    </source>
</evidence>
<dbReference type="PANTHER" id="PTHR22916:SF51">
    <property type="entry name" value="GLYCOSYLTRANSFERASE EPSH-RELATED"/>
    <property type="match status" value="1"/>
</dbReference>
<evidence type="ECO:0000256" key="3">
    <source>
        <dbReference type="SAM" id="Phobius"/>
    </source>
</evidence>
<sequence>MTRNINPKVTIITTVYNKEELIHKCISSVLAQSFTDFEYILVDDASTDNSPQICDDYAKADNRIKVIHRENGGHAIARNTGILHATGEYLTFLDGDDYFCDNHGVEEMVRLADENKSDIVITDFLSVWNEANKPKITNSTGLNILEYLLKEDIYHPTPCSRLFKRAIFDNNLFKNLISDDEEWTPKAFYYAEKVCIMPKLIYFRTTPDNSVTRINTEKNYFRKANDKALTAGMIIKFFEGENISLSQKKILYKRFVSLYLSSLHIYANVLSDVKLKKDLLVRLDENKFVLKYSRMSKSFKHDILYWIAKYFGLNGIISFFRYFSR</sequence>
<dbReference type="Proteomes" id="UP000679008">
    <property type="component" value="Unassembled WGS sequence"/>
</dbReference>
<name>A0ABS5D6R9_9FLAO</name>
<keyword evidence="6" id="KW-1185">Reference proteome</keyword>
<dbReference type="SUPFAM" id="SSF53448">
    <property type="entry name" value="Nucleotide-diphospho-sugar transferases"/>
    <property type="match status" value="1"/>
</dbReference>
<keyword evidence="1" id="KW-0328">Glycosyltransferase</keyword>
<gene>
    <name evidence="5" type="ORF">KBJ98_13045</name>
</gene>
<feature type="domain" description="Glycosyltransferase 2-like" evidence="4">
    <location>
        <begin position="10"/>
        <end position="169"/>
    </location>
</feature>
<keyword evidence="3" id="KW-0812">Transmembrane</keyword>
<reference evidence="5 6" key="1">
    <citation type="submission" date="2021-04" db="EMBL/GenBank/DDBJ databases">
        <title>Description of novel Flavobacterium sp. F-328.</title>
        <authorList>
            <person name="Saticioglu I.B."/>
        </authorList>
    </citation>
    <scope>NUCLEOTIDE SEQUENCE [LARGE SCALE GENOMIC DNA]</scope>
    <source>
        <strain evidence="5 6">F-328</strain>
    </source>
</reference>
<evidence type="ECO:0000259" key="4">
    <source>
        <dbReference type="Pfam" id="PF00535"/>
    </source>
</evidence>
<feature type="transmembrane region" description="Helical" evidence="3">
    <location>
        <begin position="303"/>
        <end position="323"/>
    </location>
</feature>
<dbReference type="InterPro" id="IPR001173">
    <property type="entry name" value="Glyco_trans_2-like"/>
</dbReference>
<keyword evidence="3" id="KW-1133">Transmembrane helix</keyword>
<dbReference type="PANTHER" id="PTHR22916">
    <property type="entry name" value="GLYCOSYLTRANSFERASE"/>
    <property type="match status" value="1"/>
</dbReference>
<evidence type="ECO:0000256" key="1">
    <source>
        <dbReference type="ARBA" id="ARBA00022676"/>
    </source>
</evidence>
<evidence type="ECO:0000313" key="5">
    <source>
        <dbReference type="EMBL" id="MBQ0909635.1"/>
    </source>
</evidence>
<keyword evidence="2" id="KW-0808">Transferase</keyword>
<organism evidence="5 6">
    <name type="scientific">Flavobacterium erciyesense</name>
    <dbReference type="NCBI Taxonomy" id="2825842"/>
    <lineage>
        <taxon>Bacteria</taxon>
        <taxon>Pseudomonadati</taxon>
        <taxon>Bacteroidota</taxon>
        <taxon>Flavobacteriia</taxon>
        <taxon>Flavobacteriales</taxon>
        <taxon>Flavobacteriaceae</taxon>
        <taxon>Flavobacterium</taxon>
    </lineage>
</organism>
<accession>A0ABS5D6R9</accession>
<dbReference type="EMBL" id="JAGPXB010000014">
    <property type="protein sequence ID" value="MBQ0909635.1"/>
    <property type="molecule type" value="Genomic_DNA"/>
</dbReference>
<dbReference type="InterPro" id="IPR029044">
    <property type="entry name" value="Nucleotide-diphossugar_trans"/>
</dbReference>
<dbReference type="RefSeq" id="WP_210791276.1">
    <property type="nucleotide sequence ID" value="NZ_JAGPXB010000014.1"/>
</dbReference>
<proteinExistence type="predicted"/>
<comment type="caution">
    <text evidence="5">The sequence shown here is derived from an EMBL/GenBank/DDBJ whole genome shotgun (WGS) entry which is preliminary data.</text>
</comment>
<protein>
    <submittedName>
        <fullName evidence="5">Glycosyltransferase family 2 protein</fullName>
    </submittedName>
</protein>
<dbReference type="Pfam" id="PF00535">
    <property type="entry name" value="Glycos_transf_2"/>
    <property type="match status" value="1"/>
</dbReference>
<evidence type="ECO:0000256" key="2">
    <source>
        <dbReference type="ARBA" id="ARBA00022679"/>
    </source>
</evidence>
<keyword evidence="3" id="KW-0472">Membrane</keyword>
<dbReference type="CDD" id="cd00761">
    <property type="entry name" value="Glyco_tranf_GTA_type"/>
    <property type="match status" value="1"/>
</dbReference>